<dbReference type="Proteomes" id="UP000000628">
    <property type="component" value="Chromosome"/>
</dbReference>
<dbReference type="AlphaFoldDB" id="C7QZF6"/>
<gene>
    <name evidence="1" type="ordered locus">Jden_1811</name>
</gene>
<dbReference type="OrthoDB" id="329282at2"/>
<keyword evidence="2" id="KW-1185">Reference proteome</keyword>
<sequence>MLIRRLAQPMIASTFIAQGLDAVRHPDKHVDLAKDKVDRVTTAAGLGAISPTQLGLVVRAHGALTVLLGLKVALGKKPRGAATLLALTNAPVVSLYLPESSTEAKDPEVSGPFIARLTALGAILMLATDRGGKPSVGWRINKAAHDAKGSLADRKDAILAN</sequence>
<dbReference type="KEGG" id="jde:Jden_1811"/>
<dbReference type="HOGENOM" id="CLU_058421_1_2_11"/>
<evidence type="ECO:0000313" key="2">
    <source>
        <dbReference type="Proteomes" id="UP000000628"/>
    </source>
</evidence>
<dbReference type="EMBL" id="CP001706">
    <property type="protein sequence ID" value="ACV09454.1"/>
    <property type="molecule type" value="Genomic_DNA"/>
</dbReference>
<dbReference type="eggNOG" id="COG2259">
    <property type="taxonomic scope" value="Bacteria"/>
</dbReference>
<name>C7QZF6_JONDD</name>
<reference evidence="1 2" key="1">
    <citation type="journal article" date="2009" name="Stand. Genomic Sci.">
        <title>Complete genome sequence of Jonesia denitrificans type strain (Prevot 55134).</title>
        <authorList>
            <person name="Pukall R."/>
            <person name="Gehrich-Schroter G."/>
            <person name="Lapidus A."/>
            <person name="Nolan M."/>
            <person name="Glavina Del Rio T."/>
            <person name="Lucas S."/>
            <person name="Chen F."/>
            <person name="Tice H."/>
            <person name="Pitluck S."/>
            <person name="Cheng J.F."/>
            <person name="Copeland A."/>
            <person name="Saunders E."/>
            <person name="Brettin T."/>
            <person name="Detter J.C."/>
            <person name="Bruce D."/>
            <person name="Goodwin L."/>
            <person name="Pati A."/>
            <person name="Ivanova N."/>
            <person name="Mavromatis K."/>
            <person name="Ovchinnikova G."/>
            <person name="Chen A."/>
            <person name="Palaniappan K."/>
            <person name="Land M."/>
            <person name="Hauser L."/>
            <person name="Chang Y.J."/>
            <person name="Jeffries C.D."/>
            <person name="Chain P."/>
            <person name="Goker M."/>
            <person name="Bristow J."/>
            <person name="Eisen J.A."/>
            <person name="Markowitz V."/>
            <person name="Hugenholtz P."/>
            <person name="Kyrpides N.C."/>
            <person name="Klenk H.P."/>
            <person name="Han C."/>
        </authorList>
    </citation>
    <scope>NUCLEOTIDE SEQUENCE [LARGE SCALE GENOMIC DNA]</scope>
    <source>
        <strain evidence="2">ATCC 14870 / DSM 20603 / BCRC 15368 / CIP 55.134 / JCM 11481 / NBRC 15587 / NCTC 10816 / Prevot 55134</strain>
    </source>
</reference>
<accession>C7QZF6</accession>
<dbReference type="RefSeq" id="WP_015772082.1">
    <property type="nucleotide sequence ID" value="NC_013174.1"/>
</dbReference>
<proteinExistence type="predicted"/>
<evidence type="ECO:0000313" key="1">
    <source>
        <dbReference type="EMBL" id="ACV09454.1"/>
    </source>
</evidence>
<protein>
    <recommendedName>
        <fullName evidence="3">DoxX family protein</fullName>
    </recommendedName>
</protein>
<organism evidence="1 2">
    <name type="scientific">Jonesia denitrificans (strain ATCC 14870 / DSM 20603 / BCRC 15368 / CIP 55.134 / JCM 11481 / NBRC 15587 / NCTC 10816 / Prevot 55134)</name>
    <name type="common">Listeria denitrificans</name>
    <dbReference type="NCBI Taxonomy" id="471856"/>
    <lineage>
        <taxon>Bacteria</taxon>
        <taxon>Bacillati</taxon>
        <taxon>Actinomycetota</taxon>
        <taxon>Actinomycetes</taxon>
        <taxon>Micrococcales</taxon>
        <taxon>Jonesiaceae</taxon>
        <taxon>Jonesia</taxon>
    </lineage>
</organism>
<dbReference type="STRING" id="471856.Jden_1811"/>
<evidence type="ECO:0008006" key="3">
    <source>
        <dbReference type="Google" id="ProtNLM"/>
    </source>
</evidence>